<evidence type="ECO:0000313" key="4">
    <source>
        <dbReference type="EMBL" id="EFC42033.1"/>
    </source>
</evidence>
<feature type="compositionally biased region" description="Polar residues" evidence="1">
    <location>
        <begin position="318"/>
        <end position="329"/>
    </location>
</feature>
<dbReference type="InterPro" id="IPR017930">
    <property type="entry name" value="Myb_dom"/>
</dbReference>
<feature type="compositionally biased region" description="Polar residues" evidence="1">
    <location>
        <begin position="264"/>
        <end position="279"/>
    </location>
</feature>
<feature type="compositionally biased region" description="Low complexity" evidence="1">
    <location>
        <begin position="168"/>
        <end position="185"/>
    </location>
</feature>
<dbReference type="PROSITE" id="PS51294">
    <property type="entry name" value="HTH_MYB"/>
    <property type="match status" value="1"/>
</dbReference>
<protein>
    <submittedName>
        <fullName evidence="4">Predicted protein</fullName>
    </submittedName>
</protein>
<organism evidence="5">
    <name type="scientific">Naegleria gruberi</name>
    <name type="common">Amoeba</name>
    <dbReference type="NCBI Taxonomy" id="5762"/>
    <lineage>
        <taxon>Eukaryota</taxon>
        <taxon>Discoba</taxon>
        <taxon>Heterolobosea</taxon>
        <taxon>Tetramitia</taxon>
        <taxon>Eutetramitia</taxon>
        <taxon>Vahlkampfiidae</taxon>
        <taxon>Naegleria</taxon>
    </lineage>
</organism>
<dbReference type="InterPro" id="IPR009057">
    <property type="entry name" value="Homeodomain-like_sf"/>
</dbReference>
<dbReference type="VEuPathDB" id="AmoebaDB:NAEGRDRAFT_50731"/>
<dbReference type="KEGG" id="ngr:NAEGRDRAFT_50731"/>
<feature type="region of interest" description="Disordered" evidence="1">
    <location>
        <begin position="318"/>
        <end position="351"/>
    </location>
</feature>
<feature type="domain" description="Myb-like" evidence="2">
    <location>
        <begin position="385"/>
        <end position="436"/>
    </location>
</feature>
<accession>D2VMB3</accession>
<dbReference type="InterPro" id="IPR001005">
    <property type="entry name" value="SANT/Myb"/>
</dbReference>
<feature type="compositionally biased region" description="Low complexity" evidence="1">
    <location>
        <begin position="196"/>
        <end position="220"/>
    </location>
</feature>
<proteinExistence type="predicted"/>
<keyword evidence="5" id="KW-1185">Reference proteome</keyword>
<evidence type="ECO:0000259" key="3">
    <source>
        <dbReference type="PROSITE" id="PS51294"/>
    </source>
</evidence>
<sequence length="445" mass="49497">MRATTNNESANNKPSPRLQNSLQQVEDNQQQEQQHATMNPNDYLVPLTNNSSTTFGSNHSKSTTEYRYHPYARNPNNDHYPSTHSTPIHNNYENQYARTIHNNQNMQSVNFSNNNTLYDVRMQNNDNIRNIPRPQFTSTTLLEPSVQVEPHFDSNIFTILRKRHVVGSSSSPSSLSSSEMSSAPSTRVANYGTGISRSSSTSLSSLESPNIDPSPNPSISLRTISTDSVSFRSSNRGDSKTNPYFHQESATHPPSTLIPLGDNFKNNKSQHVNEQPGINSPLITQNYSLTPLNLLQKSNPTLASSSSANNSIELVSSSGQYLEPSNPSSYLRPLKSSNPSSSNDLSNLSSSAPPFSDPIVLDLSKIPSTFDESSNFNYSKTKRIKNFVNDGPWTSEEHERLLQGLQQCGTNWKELSEVYVKSRTRVQVHAYATKVLKIKSPNNDP</sequence>
<feature type="domain" description="HTH myb-type" evidence="3">
    <location>
        <begin position="385"/>
        <end position="440"/>
    </location>
</feature>
<evidence type="ECO:0000259" key="2">
    <source>
        <dbReference type="PROSITE" id="PS50090"/>
    </source>
</evidence>
<dbReference type="RefSeq" id="XP_002674777.1">
    <property type="nucleotide sequence ID" value="XM_002674731.1"/>
</dbReference>
<feature type="compositionally biased region" description="Polar residues" evidence="1">
    <location>
        <begin position="221"/>
        <end position="254"/>
    </location>
</feature>
<feature type="compositionally biased region" description="Low complexity" evidence="1">
    <location>
        <begin position="333"/>
        <end position="351"/>
    </location>
</feature>
<feature type="compositionally biased region" description="Polar residues" evidence="1">
    <location>
        <begin position="1"/>
        <end position="18"/>
    </location>
</feature>
<dbReference type="CDD" id="cd00167">
    <property type="entry name" value="SANT"/>
    <property type="match status" value="1"/>
</dbReference>
<dbReference type="PROSITE" id="PS50090">
    <property type="entry name" value="MYB_LIKE"/>
    <property type="match status" value="1"/>
</dbReference>
<dbReference type="InParanoid" id="D2VMB3"/>
<evidence type="ECO:0000313" key="5">
    <source>
        <dbReference type="Proteomes" id="UP000006671"/>
    </source>
</evidence>
<evidence type="ECO:0000256" key="1">
    <source>
        <dbReference type="SAM" id="MobiDB-lite"/>
    </source>
</evidence>
<dbReference type="EMBL" id="GG738882">
    <property type="protein sequence ID" value="EFC42033.1"/>
    <property type="molecule type" value="Genomic_DNA"/>
</dbReference>
<feature type="region of interest" description="Disordered" evidence="1">
    <location>
        <begin position="1"/>
        <end position="35"/>
    </location>
</feature>
<dbReference type="SUPFAM" id="SSF46689">
    <property type="entry name" value="Homeodomain-like"/>
    <property type="match status" value="1"/>
</dbReference>
<dbReference type="Pfam" id="PF00249">
    <property type="entry name" value="Myb_DNA-binding"/>
    <property type="match status" value="1"/>
</dbReference>
<feature type="region of interest" description="Disordered" evidence="1">
    <location>
        <begin position="167"/>
        <end position="279"/>
    </location>
</feature>
<dbReference type="AlphaFoldDB" id="D2VMB3"/>
<feature type="compositionally biased region" description="Low complexity" evidence="1">
    <location>
        <begin position="19"/>
        <end position="34"/>
    </location>
</feature>
<dbReference type="GeneID" id="8862652"/>
<reference evidence="4 5" key="1">
    <citation type="journal article" date="2010" name="Cell">
        <title>The genome of Naegleria gruberi illuminates early eukaryotic versatility.</title>
        <authorList>
            <person name="Fritz-Laylin L.K."/>
            <person name="Prochnik S.E."/>
            <person name="Ginger M.L."/>
            <person name="Dacks J.B."/>
            <person name="Carpenter M.L."/>
            <person name="Field M.C."/>
            <person name="Kuo A."/>
            <person name="Paredez A."/>
            <person name="Chapman J."/>
            <person name="Pham J."/>
            <person name="Shu S."/>
            <person name="Neupane R."/>
            <person name="Cipriano M."/>
            <person name="Mancuso J."/>
            <person name="Tu H."/>
            <person name="Salamov A."/>
            <person name="Lindquist E."/>
            <person name="Shapiro H."/>
            <person name="Lucas S."/>
            <person name="Grigoriev I.V."/>
            <person name="Cande W.Z."/>
            <person name="Fulton C."/>
            <person name="Rokhsar D.S."/>
            <person name="Dawson S.C."/>
        </authorList>
    </citation>
    <scope>NUCLEOTIDE SEQUENCE [LARGE SCALE GENOMIC DNA]</scope>
    <source>
        <strain evidence="4 5">NEG-M</strain>
    </source>
</reference>
<dbReference type="OrthoDB" id="118550at2759"/>
<gene>
    <name evidence="4" type="ORF">NAEGRDRAFT_50731</name>
</gene>
<name>D2VMB3_NAEGR</name>
<dbReference type="Proteomes" id="UP000006671">
    <property type="component" value="Unassembled WGS sequence"/>
</dbReference>
<dbReference type="Gene3D" id="1.10.10.60">
    <property type="entry name" value="Homeodomain-like"/>
    <property type="match status" value="1"/>
</dbReference>
<dbReference type="SMART" id="SM00717">
    <property type="entry name" value="SANT"/>
    <property type="match status" value="1"/>
</dbReference>